<proteinExistence type="predicted"/>
<dbReference type="EMBL" id="CAADRP010000236">
    <property type="protein sequence ID" value="VFU25552.1"/>
    <property type="molecule type" value="Genomic_DNA"/>
</dbReference>
<evidence type="ECO:0000313" key="2">
    <source>
        <dbReference type="EMBL" id="VFU25552.1"/>
    </source>
</evidence>
<evidence type="ECO:0000256" key="1">
    <source>
        <dbReference type="SAM" id="SignalP"/>
    </source>
</evidence>
<dbReference type="AlphaFoldDB" id="A0A6N2KDA9"/>
<feature type="chain" id="PRO_5026822252" evidence="1">
    <location>
        <begin position="19"/>
        <end position="93"/>
    </location>
</feature>
<sequence>MQILSLKLILLCPDQVLCLQIQGMLCTRGCHQISNLLCAQSYCHFKLRKSLQSHKSKLKWRKLCSGLFLLLLTQPKLIMDLVGLENGRIQGLR</sequence>
<feature type="signal peptide" evidence="1">
    <location>
        <begin position="1"/>
        <end position="18"/>
    </location>
</feature>
<gene>
    <name evidence="2" type="ORF">SVIM_LOCUS61284</name>
</gene>
<protein>
    <submittedName>
        <fullName evidence="2">Uncharacterized protein</fullName>
    </submittedName>
</protein>
<reference evidence="2" key="1">
    <citation type="submission" date="2019-03" db="EMBL/GenBank/DDBJ databases">
        <authorList>
            <person name="Mank J."/>
            <person name="Almeida P."/>
        </authorList>
    </citation>
    <scope>NUCLEOTIDE SEQUENCE</scope>
    <source>
        <strain evidence="2">78183</strain>
    </source>
</reference>
<name>A0A6N2KDA9_SALVM</name>
<accession>A0A6N2KDA9</accession>
<keyword evidence="1" id="KW-0732">Signal</keyword>
<organism evidence="2">
    <name type="scientific">Salix viminalis</name>
    <name type="common">Common osier</name>
    <name type="synonym">Basket willow</name>
    <dbReference type="NCBI Taxonomy" id="40686"/>
    <lineage>
        <taxon>Eukaryota</taxon>
        <taxon>Viridiplantae</taxon>
        <taxon>Streptophyta</taxon>
        <taxon>Embryophyta</taxon>
        <taxon>Tracheophyta</taxon>
        <taxon>Spermatophyta</taxon>
        <taxon>Magnoliopsida</taxon>
        <taxon>eudicotyledons</taxon>
        <taxon>Gunneridae</taxon>
        <taxon>Pentapetalae</taxon>
        <taxon>rosids</taxon>
        <taxon>fabids</taxon>
        <taxon>Malpighiales</taxon>
        <taxon>Salicaceae</taxon>
        <taxon>Saliceae</taxon>
        <taxon>Salix</taxon>
    </lineage>
</organism>